<proteinExistence type="predicted"/>
<dbReference type="EMBL" id="JANBPG010000511">
    <property type="protein sequence ID" value="KAJ1895895.1"/>
    <property type="molecule type" value="Genomic_DNA"/>
</dbReference>
<reference evidence="1" key="1">
    <citation type="submission" date="2022-07" db="EMBL/GenBank/DDBJ databases">
        <title>Phylogenomic reconstructions and comparative analyses of Kickxellomycotina fungi.</title>
        <authorList>
            <person name="Reynolds N.K."/>
            <person name="Stajich J.E."/>
            <person name="Barry K."/>
            <person name="Grigoriev I.V."/>
            <person name="Crous P."/>
            <person name="Smith M.E."/>
        </authorList>
    </citation>
    <scope>NUCLEOTIDE SEQUENCE</scope>
    <source>
        <strain evidence="1">Benny 63K</strain>
    </source>
</reference>
<dbReference type="EC" id="2.3.2.26" evidence="1"/>
<keyword evidence="1" id="KW-0012">Acyltransferase</keyword>
<comment type="caution">
    <text evidence="1">The sequence shown here is derived from an EMBL/GenBank/DDBJ whole genome shotgun (WGS) entry which is preliminary data.</text>
</comment>
<accession>A0ACC1IJ12</accession>
<name>A0ACC1IJ12_9FUNG</name>
<sequence>MFGFQGEYKRQRNINLGGSRRNENSRSNARTVLNTAHEERQKREADRRRQKAASLIQQRWRGARDTGVWRENMRSSLDVSMLSKEPVDLRLIFEALVTFTAYYNGQPQDAGTLHTLLHLLFDNTPTMPARYSRIVAMLSPQINVHAEPPTPEQVKWAGLISRLLGLALKASASVTASVGADAVLRAILCATTTTATSTASISDRSSGGKLFWSMQRGVLQKLVEANTLYACLSQYIAHADKMSNSAGLNAAVDLAVLPLGVASIQKLAIEHFVRCILTIPGLPSKLGAYGATSITRSRVKWSILADQVQLEMQKRQSAAIRSNQGDSAFGSALSTTTANNKLALELALTAINTMGNMAAFVLPQLSRQGQATELDSAFIQACAACARAIPGCNLLDLSKSSSKSKTAGGRLVVAADAHALKWLSQMLSVQVLELLARASCDSRPSERILRTAAAAQELLLVFVQKWGETASRAVLDNLFQAVDIRTVGWRSVLDDQEFLSAFTGDRVKVETIQSHDLVRLQLLCELLNRQLQTIGDDELFSQGMSLPLTDIKVIARVCRNIAFVLYWSQSIPADLVHLRDIAASLTQQLFIRNSRRPFVEEGFWLVLPALLDMSSFADRVAEDPIFATDNDAATADSDSDISGSDASDGDSDTELPPRGAVAAEDTPGVGTGALSSHRLSWLVNTYSGLRHNQRQHIDRSIMTPRIAVLRNIPFVVPFNDRVRLFHALVNRDRERLGLGSLGNGRSTLTHFGALHVAHVEIRRASVFEDGFRKLYPVLSGKPIRGFSASGGLERDTVGARSVSHPGGFGSTDMDVDATGDIDGGSQPFISSSAGQPRDPWEPIEPMGSLGNSRFQRSDIFKRRMQIEFVDQHGIPEAGIDGGGVFKEFLTSLVREAFDPRKGMFNATKHNSLYPNPESMHHTGTEEWLLMLDMFKFLGAVIGKALYEGILVDVPFALFFLGRCMGYLPTFNDLPTLDEELYRGLVSLKNYPITEKVTTDGEAEEDEIYQVFGMDFTVTVSTHDGHTRVVPLVPGGDTIKVTAHNRLLYLSLIAQFKLVRQIDAPTKAFLSGLHSIVPEAWLRLLFATPLELSRLLSGDSEAINIEDWKRNTHYEGAYHAKRGEHPTIVAFWDVVENELTEEQRRKLCKFATSCERPPLLGFAELNPLFCISSSSSDENGNHDRRLPSASTCVNLLKLPVYSSRETLCDKLTTAIESGVGFDLS</sequence>
<evidence type="ECO:0000313" key="1">
    <source>
        <dbReference type="EMBL" id="KAJ1895895.1"/>
    </source>
</evidence>
<gene>
    <name evidence="1" type="primary">HUL5_1</name>
    <name evidence="1" type="ORF">LPJ66_004314</name>
</gene>
<keyword evidence="1" id="KW-0436">Ligase</keyword>
<protein>
    <submittedName>
        <fullName evidence="1">Ubiquitin-protein ligase (E3)</fullName>
        <ecNumber evidence="1">2.3.2.26</ecNumber>
    </submittedName>
</protein>
<evidence type="ECO:0000313" key="2">
    <source>
        <dbReference type="Proteomes" id="UP001150581"/>
    </source>
</evidence>
<keyword evidence="1" id="KW-0808">Transferase</keyword>
<organism evidence="1 2">
    <name type="scientific">Kickxella alabastrina</name>
    <dbReference type="NCBI Taxonomy" id="61397"/>
    <lineage>
        <taxon>Eukaryota</taxon>
        <taxon>Fungi</taxon>
        <taxon>Fungi incertae sedis</taxon>
        <taxon>Zoopagomycota</taxon>
        <taxon>Kickxellomycotina</taxon>
        <taxon>Kickxellomycetes</taxon>
        <taxon>Kickxellales</taxon>
        <taxon>Kickxellaceae</taxon>
        <taxon>Kickxella</taxon>
    </lineage>
</organism>
<keyword evidence="2" id="KW-1185">Reference proteome</keyword>
<dbReference type="Proteomes" id="UP001150581">
    <property type="component" value="Unassembled WGS sequence"/>
</dbReference>